<proteinExistence type="inferred from homology"/>
<evidence type="ECO:0000313" key="5">
    <source>
        <dbReference type="Proteomes" id="UP000239406"/>
    </source>
</evidence>
<dbReference type="Gene3D" id="3.30.450.20">
    <property type="entry name" value="PAS domain"/>
    <property type="match status" value="1"/>
</dbReference>
<gene>
    <name evidence="4" type="ORF">C1702_00885</name>
</gene>
<evidence type="ECO:0000313" key="4">
    <source>
        <dbReference type="EMBL" id="PPE71584.1"/>
    </source>
</evidence>
<dbReference type="Gene3D" id="1.10.287.950">
    <property type="entry name" value="Methyl-accepting chemotaxis protein"/>
    <property type="match status" value="1"/>
</dbReference>
<dbReference type="InterPro" id="IPR004089">
    <property type="entry name" value="MCPsignal_dom"/>
</dbReference>
<keyword evidence="2" id="KW-0488">Methylation</keyword>
<dbReference type="SUPFAM" id="SSF55785">
    <property type="entry name" value="PYP-like sensor domain (PAS domain)"/>
    <property type="match status" value="1"/>
</dbReference>
<dbReference type="CDD" id="cd00130">
    <property type="entry name" value="PAS"/>
    <property type="match status" value="1"/>
</dbReference>
<dbReference type="InterPro" id="IPR035965">
    <property type="entry name" value="PAS-like_dom_sf"/>
</dbReference>
<dbReference type="PROSITE" id="PS50111">
    <property type="entry name" value="CHEMOTAXIS_TRANSDUC_2"/>
    <property type="match status" value="1"/>
</dbReference>
<dbReference type="GO" id="GO:0007165">
    <property type="term" value="P:signal transduction"/>
    <property type="evidence" value="ECO:0007669"/>
    <property type="project" value="InterPro"/>
</dbReference>
<dbReference type="PANTHER" id="PTHR43531:SF14">
    <property type="entry name" value="METHYL-ACCEPTING CHEMOTAXIS PROTEIN I-RELATED"/>
    <property type="match status" value="1"/>
</dbReference>
<dbReference type="InterPro" id="IPR013655">
    <property type="entry name" value="PAS_fold_3"/>
</dbReference>
<dbReference type="GO" id="GO:0006935">
    <property type="term" value="P:chemotaxis"/>
    <property type="evidence" value="ECO:0007669"/>
    <property type="project" value="InterPro"/>
</dbReference>
<comment type="caution">
    <text evidence="4">The sequence shown here is derived from an EMBL/GenBank/DDBJ whole genome shotgun (WGS) entry which is preliminary data.</text>
</comment>
<dbReference type="InterPro" id="IPR004090">
    <property type="entry name" value="Chemotax_Me-accpt_rcpt"/>
</dbReference>
<dbReference type="CDD" id="cd06225">
    <property type="entry name" value="HAMP"/>
    <property type="match status" value="1"/>
</dbReference>
<dbReference type="InterPro" id="IPR000014">
    <property type="entry name" value="PAS"/>
</dbReference>
<evidence type="ECO:0000256" key="3">
    <source>
        <dbReference type="ARBA" id="ARBA00029447"/>
    </source>
</evidence>
<dbReference type="Pfam" id="PF00672">
    <property type="entry name" value="HAMP"/>
    <property type="match status" value="1"/>
</dbReference>
<dbReference type="FunFam" id="1.10.287.950:FF:000001">
    <property type="entry name" value="Methyl-accepting chemotaxis sensory transducer"/>
    <property type="match status" value="1"/>
</dbReference>
<dbReference type="AlphaFoldDB" id="A0A2S5T999"/>
<dbReference type="CDD" id="cd11386">
    <property type="entry name" value="MCP_signal"/>
    <property type="match status" value="1"/>
</dbReference>
<dbReference type="PANTHER" id="PTHR43531">
    <property type="entry name" value="PROTEIN ICFG"/>
    <property type="match status" value="1"/>
</dbReference>
<dbReference type="Proteomes" id="UP000239406">
    <property type="component" value="Unassembled WGS sequence"/>
</dbReference>
<dbReference type="InterPro" id="IPR003660">
    <property type="entry name" value="HAMP_dom"/>
</dbReference>
<dbReference type="InterPro" id="IPR051310">
    <property type="entry name" value="MCP_chemotaxis"/>
</dbReference>
<comment type="subcellular location">
    <subcellularLocation>
        <location evidence="1">Membrane</location>
    </subcellularLocation>
</comment>
<keyword evidence="5" id="KW-1185">Reference proteome</keyword>
<dbReference type="SMART" id="SM00091">
    <property type="entry name" value="PAS"/>
    <property type="match status" value="1"/>
</dbReference>
<dbReference type="PRINTS" id="PR00260">
    <property type="entry name" value="CHEMTRNSDUCR"/>
</dbReference>
<accession>A0A2S5T999</accession>
<dbReference type="RefSeq" id="WP_104355776.1">
    <property type="nucleotide sequence ID" value="NZ_CP064338.1"/>
</dbReference>
<name>A0A2S5T999_9BURK</name>
<dbReference type="SUPFAM" id="SSF58104">
    <property type="entry name" value="Methyl-accepting chemotaxis protein (MCP) signaling domain"/>
    <property type="match status" value="1"/>
</dbReference>
<dbReference type="PROSITE" id="PS50112">
    <property type="entry name" value="PAS"/>
    <property type="match status" value="1"/>
</dbReference>
<comment type="similarity">
    <text evidence="3">Belongs to the methyl-accepting chemotaxis (MCP) protein family.</text>
</comment>
<reference evidence="4 5" key="1">
    <citation type="submission" date="2018-02" db="EMBL/GenBank/DDBJ databases">
        <title>Reclassifiation of [Polyangium] brachysporum DSM 7029 as Guopingzhaonella breviflexa gen. nov., sp. nov., a member of the family Comamonadaceae.</title>
        <authorList>
            <person name="Tang B."/>
        </authorList>
    </citation>
    <scope>NUCLEOTIDE SEQUENCE [LARGE SCALE GENOMIC DNA]</scope>
    <source>
        <strain evidence="4 5">DSM 15344</strain>
    </source>
</reference>
<protein>
    <submittedName>
        <fullName evidence="4">Chemotaxis protein</fullName>
    </submittedName>
</protein>
<dbReference type="SMART" id="SM00283">
    <property type="entry name" value="MA"/>
    <property type="match status" value="1"/>
</dbReference>
<dbReference type="Pfam" id="PF00015">
    <property type="entry name" value="MCPsignal"/>
    <property type="match status" value="1"/>
</dbReference>
<dbReference type="GO" id="GO:0005886">
    <property type="term" value="C:plasma membrane"/>
    <property type="evidence" value="ECO:0007669"/>
    <property type="project" value="TreeGrafter"/>
</dbReference>
<dbReference type="Pfam" id="PF08447">
    <property type="entry name" value="PAS_3"/>
    <property type="match status" value="1"/>
</dbReference>
<sequence length="548" mass="58528">MRVNLPVLPDEYHFPADVTLVSKTDLKGRILYANPAFIKVSGFSREELLGQPHNLVRHPDMPEEAFRDMWETISAGQPWSAPVKNRRKDGRYYWVIANVTPLVENGRPIGYMSVRTWASPEQIAQAEALYATMRREETQGKLVHRLQAGEPLPTGWRGVLAAIGRRSPVSRLQVLCGSACLASCALGAWATPATGGAALPVLAALAGSVAVGLAAAARLNSTLIHPFQEMITAANRMAAGDLTQQIPVRRGLAGRFARALRQLNVNLAAIVSDVRQNVERVRVAANEIATGSSELSVRTEAQAGSVEKTAASMEEITGTVRQTSDRARQAASLVREAQDATERSSEEMARLEATMHAISQSSLRIGQIIEDIDGISFQTNLLALNAAVEAARAGEQGRGFAVVAGEVRALAQRTLNAASEIKRLAEESGARVAEGEQQVAATASTMQQAVERVGEANSLIGEISIAATEQLQGISQVNEAVNHLDGITQHNAAMVEQLAASATGLHGQAEALTESVSVFRLDKARLTQPDAVQLRKQMKQAATASAAA</sequence>
<organism evidence="4 5">
    <name type="scientific">Caldimonas thermodepolymerans</name>
    <dbReference type="NCBI Taxonomy" id="215580"/>
    <lineage>
        <taxon>Bacteria</taxon>
        <taxon>Pseudomonadati</taxon>
        <taxon>Pseudomonadota</taxon>
        <taxon>Betaproteobacteria</taxon>
        <taxon>Burkholderiales</taxon>
        <taxon>Sphaerotilaceae</taxon>
        <taxon>Caldimonas</taxon>
    </lineage>
</organism>
<evidence type="ECO:0000256" key="1">
    <source>
        <dbReference type="ARBA" id="ARBA00004370"/>
    </source>
</evidence>
<dbReference type="EMBL" id="PSNY01000001">
    <property type="protein sequence ID" value="PPE71584.1"/>
    <property type="molecule type" value="Genomic_DNA"/>
</dbReference>
<dbReference type="PROSITE" id="PS50885">
    <property type="entry name" value="HAMP"/>
    <property type="match status" value="1"/>
</dbReference>
<evidence type="ECO:0000256" key="2">
    <source>
        <dbReference type="ARBA" id="ARBA00022481"/>
    </source>
</evidence>
<dbReference type="GO" id="GO:0004888">
    <property type="term" value="F:transmembrane signaling receptor activity"/>
    <property type="evidence" value="ECO:0007669"/>
    <property type="project" value="InterPro"/>
</dbReference>
<dbReference type="NCBIfam" id="TIGR00229">
    <property type="entry name" value="sensory_box"/>
    <property type="match status" value="1"/>
</dbReference>